<comment type="caution">
    <text evidence="7">The sequence shown here is derived from an EMBL/GenBank/DDBJ whole genome shotgun (WGS) entry which is preliminary data.</text>
</comment>
<dbReference type="EC" id="5.4.99.62" evidence="2 6"/>
<feature type="binding site" evidence="6">
    <location>
        <position position="28"/>
    </location>
    <ligand>
        <name>substrate</name>
    </ligand>
</feature>
<accession>A0A3N9TM74</accession>
<sequence length="139" mass="15747">MKKNTLLNSELSYLISRLGHTDEITISDAGLPIPDHVQRIDLALCHGVPEFIRTVQTVIAEMKVEAVILAKEFKEVSPEHHEQLMRVLDQEEKRTGEAIDICYVSHEEFKQLTHNSKAIVRTGEFTAYANVIFKSGVVF</sequence>
<proteinExistence type="inferred from homology"/>
<dbReference type="Pfam" id="PF05025">
    <property type="entry name" value="RbsD_FucU"/>
    <property type="match status" value="1"/>
</dbReference>
<dbReference type="AlphaFoldDB" id="A0A3N9TM74"/>
<dbReference type="GO" id="GO:0062193">
    <property type="term" value="F:D-ribose pyranase activity"/>
    <property type="evidence" value="ECO:0007669"/>
    <property type="project" value="UniProtKB-EC"/>
</dbReference>
<dbReference type="Gene3D" id="3.40.1650.10">
    <property type="entry name" value="RbsD-like domain"/>
    <property type="match status" value="1"/>
</dbReference>
<comment type="catalytic activity">
    <reaction evidence="1 6">
        <text>beta-D-ribopyranose = beta-D-ribofuranose</text>
        <dbReference type="Rhea" id="RHEA:25432"/>
        <dbReference type="ChEBI" id="CHEBI:27476"/>
        <dbReference type="ChEBI" id="CHEBI:47002"/>
        <dbReference type="EC" id="5.4.99.62"/>
    </reaction>
</comment>
<dbReference type="InterPro" id="IPR023064">
    <property type="entry name" value="D-ribose_pyranase"/>
</dbReference>
<evidence type="ECO:0000256" key="4">
    <source>
        <dbReference type="ARBA" id="ARBA00023235"/>
    </source>
</evidence>
<dbReference type="NCBIfam" id="NF008761">
    <property type="entry name" value="PRK11797.1"/>
    <property type="match status" value="1"/>
</dbReference>
<dbReference type="PANTHER" id="PTHR37831">
    <property type="entry name" value="D-RIBOSE PYRANASE"/>
    <property type="match status" value="1"/>
</dbReference>
<dbReference type="PANTHER" id="PTHR37831:SF1">
    <property type="entry name" value="D-RIBOSE PYRANASE"/>
    <property type="match status" value="1"/>
</dbReference>
<dbReference type="RefSeq" id="WP_124935592.1">
    <property type="nucleotide sequence ID" value="NZ_RJVQ01000001.1"/>
</dbReference>
<keyword evidence="4 6" id="KW-0413">Isomerase</keyword>
<dbReference type="OrthoDB" id="9805009at2"/>
<feature type="binding site" evidence="6">
    <location>
        <begin position="128"/>
        <end position="130"/>
    </location>
    <ligand>
        <name>substrate</name>
    </ligand>
</feature>
<evidence type="ECO:0000256" key="2">
    <source>
        <dbReference type="ARBA" id="ARBA00012862"/>
    </source>
</evidence>
<feature type="binding site" evidence="6">
    <location>
        <position position="106"/>
    </location>
    <ligand>
        <name>substrate</name>
    </ligand>
</feature>
<dbReference type="InterPro" id="IPR023750">
    <property type="entry name" value="RbsD-like_sf"/>
</dbReference>
<dbReference type="HAMAP" id="MF_01661">
    <property type="entry name" value="D_rib_pyranase"/>
    <property type="match status" value="1"/>
</dbReference>
<feature type="active site" description="Proton donor" evidence="6">
    <location>
        <position position="20"/>
    </location>
</feature>
<keyword evidence="5 6" id="KW-0119">Carbohydrate metabolism</keyword>
<protein>
    <recommendedName>
        <fullName evidence="2 6">D-ribose pyranase</fullName>
        <ecNumber evidence="2 6">5.4.99.62</ecNumber>
    </recommendedName>
</protein>
<comment type="pathway">
    <text evidence="6">Carbohydrate metabolism; D-ribose degradation; D-ribose 5-phosphate from beta-D-ribopyranose: step 1/2.</text>
</comment>
<keyword evidence="3 6" id="KW-0963">Cytoplasm</keyword>
<evidence type="ECO:0000256" key="6">
    <source>
        <dbReference type="HAMAP-Rule" id="MF_01661"/>
    </source>
</evidence>
<evidence type="ECO:0000256" key="3">
    <source>
        <dbReference type="ARBA" id="ARBA00022490"/>
    </source>
</evidence>
<comment type="similarity">
    <text evidence="6">Belongs to the RbsD / FucU family. RbsD subfamily.</text>
</comment>
<organism evidence="7 8">
    <name type="scientific">Vibrio viridaestus</name>
    <dbReference type="NCBI Taxonomy" id="2487322"/>
    <lineage>
        <taxon>Bacteria</taxon>
        <taxon>Pseudomonadati</taxon>
        <taxon>Pseudomonadota</taxon>
        <taxon>Gammaproteobacteria</taxon>
        <taxon>Vibrionales</taxon>
        <taxon>Vibrionaceae</taxon>
        <taxon>Vibrio</taxon>
    </lineage>
</organism>
<dbReference type="GO" id="GO:0048029">
    <property type="term" value="F:monosaccharide binding"/>
    <property type="evidence" value="ECO:0007669"/>
    <property type="project" value="InterPro"/>
</dbReference>
<dbReference type="Proteomes" id="UP000281112">
    <property type="component" value="Unassembled WGS sequence"/>
</dbReference>
<comment type="subcellular location">
    <subcellularLocation>
        <location evidence="6">Cytoplasm</location>
    </subcellularLocation>
</comment>
<dbReference type="SUPFAM" id="SSF102546">
    <property type="entry name" value="RbsD-like"/>
    <property type="match status" value="1"/>
</dbReference>
<reference evidence="7 8" key="1">
    <citation type="submission" date="2018-11" db="EMBL/GenBank/DDBJ databases">
        <title>Vibrio LJC006 sp. nov., isolated from seawater during the bloom of the enteromorpha.</title>
        <authorList>
            <person name="Liang J."/>
        </authorList>
    </citation>
    <scope>NUCLEOTIDE SEQUENCE [LARGE SCALE GENOMIC DNA]</scope>
    <source>
        <strain evidence="7 8">LJC006</strain>
    </source>
</reference>
<dbReference type="InterPro" id="IPR007721">
    <property type="entry name" value="RbsD_FucU"/>
</dbReference>
<evidence type="ECO:0000313" key="8">
    <source>
        <dbReference type="Proteomes" id="UP000281112"/>
    </source>
</evidence>
<evidence type="ECO:0000256" key="5">
    <source>
        <dbReference type="ARBA" id="ARBA00023277"/>
    </source>
</evidence>
<evidence type="ECO:0000256" key="1">
    <source>
        <dbReference type="ARBA" id="ARBA00000223"/>
    </source>
</evidence>
<dbReference type="GO" id="GO:0016872">
    <property type="term" value="F:intramolecular lyase activity"/>
    <property type="evidence" value="ECO:0007669"/>
    <property type="project" value="UniProtKB-UniRule"/>
</dbReference>
<dbReference type="GO" id="GO:0005829">
    <property type="term" value="C:cytosol"/>
    <property type="evidence" value="ECO:0007669"/>
    <property type="project" value="TreeGrafter"/>
</dbReference>
<keyword evidence="8" id="KW-1185">Reference proteome</keyword>
<dbReference type="EMBL" id="RJVQ01000001">
    <property type="protein sequence ID" value="RQW64943.1"/>
    <property type="molecule type" value="Genomic_DNA"/>
</dbReference>
<comment type="subunit">
    <text evidence="6">Homodecamer.</text>
</comment>
<comment type="function">
    <text evidence="6">Catalyzes the interconversion of beta-pyran and beta-furan forms of D-ribose.</text>
</comment>
<gene>
    <name evidence="6" type="primary">rbsD</name>
    <name evidence="7" type="ORF">EES38_02590</name>
</gene>
<name>A0A3N9TM74_9VIBR</name>
<dbReference type="GO" id="GO:0019303">
    <property type="term" value="P:D-ribose catabolic process"/>
    <property type="evidence" value="ECO:0007669"/>
    <property type="project" value="UniProtKB-UniRule"/>
</dbReference>
<evidence type="ECO:0000313" key="7">
    <source>
        <dbReference type="EMBL" id="RQW64943.1"/>
    </source>
</evidence>
<dbReference type="UniPathway" id="UPA00916">
    <property type="reaction ID" value="UER00888"/>
</dbReference>